<dbReference type="Gene3D" id="1.10.800.10">
    <property type="entry name" value="Aromatic amino acid hydroxylase"/>
    <property type="match status" value="1"/>
</dbReference>
<dbReference type="NCBIfam" id="NF010657">
    <property type="entry name" value="PRK14056.1"/>
    <property type="match status" value="1"/>
</dbReference>
<keyword evidence="6" id="KW-0503">Monooxygenase</keyword>
<proteinExistence type="inferred from homology"/>
<evidence type="ECO:0000256" key="6">
    <source>
        <dbReference type="ARBA" id="ARBA00023033"/>
    </source>
</evidence>
<keyword evidence="4" id="KW-0560">Oxidoreductase</keyword>
<dbReference type="SUPFAM" id="SSF56534">
    <property type="entry name" value="Aromatic aminoacid monoxygenases, catalytic and oligomerization domains"/>
    <property type="match status" value="1"/>
</dbReference>
<dbReference type="InterPro" id="IPR019774">
    <property type="entry name" value="Aromatic-AA_hydroxylase_C"/>
</dbReference>
<gene>
    <name evidence="8" type="ORF">GM920_21705</name>
</gene>
<dbReference type="PANTHER" id="PTHR11473:SF24">
    <property type="entry name" value="PHENYLALANINE-4-HYDROXYLASE"/>
    <property type="match status" value="1"/>
</dbReference>
<organism evidence="8 9">
    <name type="scientific">Pedobacter gandavensis</name>
    <dbReference type="NCBI Taxonomy" id="2679963"/>
    <lineage>
        <taxon>Bacteria</taxon>
        <taxon>Pseudomonadati</taxon>
        <taxon>Bacteroidota</taxon>
        <taxon>Sphingobacteriia</taxon>
        <taxon>Sphingobacteriales</taxon>
        <taxon>Sphingobacteriaceae</taxon>
        <taxon>Pedobacter</taxon>
    </lineage>
</organism>
<keyword evidence="9" id="KW-1185">Reference proteome</keyword>
<evidence type="ECO:0000259" key="7">
    <source>
        <dbReference type="PROSITE" id="PS51410"/>
    </source>
</evidence>
<evidence type="ECO:0000256" key="1">
    <source>
        <dbReference type="ARBA" id="ARBA00001954"/>
    </source>
</evidence>
<dbReference type="InterPro" id="IPR001273">
    <property type="entry name" value="ArAA_hydroxylase"/>
</dbReference>
<evidence type="ECO:0000313" key="9">
    <source>
        <dbReference type="Proteomes" id="UP000636110"/>
    </source>
</evidence>
<evidence type="ECO:0000256" key="3">
    <source>
        <dbReference type="ARBA" id="ARBA00022723"/>
    </source>
</evidence>
<dbReference type="Proteomes" id="UP000636110">
    <property type="component" value="Unassembled WGS sequence"/>
</dbReference>
<dbReference type="InterPro" id="IPR036951">
    <property type="entry name" value="ArAA_hydroxylase_sf"/>
</dbReference>
<evidence type="ECO:0000256" key="5">
    <source>
        <dbReference type="ARBA" id="ARBA00023004"/>
    </source>
</evidence>
<evidence type="ECO:0000256" key="4">
    <source>
        <dbReference type="ARBA" id="ARBA00023002"/>
    </source>
</evidence>
<dbReference type="Pfam" id="PF00351">
    <property type="entry name" value="Biopterin_H"/>
    <property type="match status" value="2"/>
</dbReference>
<dbReference type="EMBL" id="WNXC01000010">
    <property type="protein sequence ID" value="MBB2151531.1"/>
    <property type="molecule type" value="Genomic_DNA"/>
</dbReference>
<keyword evidence="5" id="KW-0408">Iron</keyword>
<dbReference type="RefSeq" id="WP_182961467.1">
    <property type="nucleotide sequence ID" value="NZ_WNXC01000010.1"/>
</dbReference>
<name>A0ABR6F2U0_9SPHI</name>
<keyword evidence="3" id="KW-0479">Metal-binding</keyword>
<comment type="cofactor">
    <cofactor evidence="1">
        <name>Fe(2+)</name>
        <dbReference type="ChEBI" id="CHEBI:29033"/>
    </cofactor>
</comment>
<dbReference type="Gene3D" id="1.20.58.690">
    <property type="match status" value="1"/>
</dbReference>
<sequence length="592" mass="66869">MSDFNDFNNPQVAKLPQHLRQFIVEQHYEKYTPIDQAVWRYVMRQNYSYLKQVAYYPYIKGLQRAGLSIEHIPNLQTMNDNLGKIGWGAVTVDGFIPPAAFMEYQAYRVLVIAADIRQINHIEYTPAPDIIHESAGHAPIIADTDYNNYLSYFGSIGAKAMFSSKDFELYEAIRNLSILKEAANAPEQEIAKAEKHLQVVSENMGEPSEMSLLGRLHWWTVEYGLIGTLENPKIYGAGLLSSIGESSSCMKAEVTKLWYNIDTINYSYDITKPQPQLFVTENFQNLIDVLEQFADTMAFRRGGAESVVKAIECKNPATAVYSSGLQVTGVFTDMGLNTADELTFIKTTGPSALAVDSKQLEGHSKFYHKDGFSSPVGRLNGLVLEDLTLAELQEQGIAEGSRADVTFDSGIQLNGLVKEIIQHHGKNILIVFEDCTVKEGNGNVLFQPEWGTYDMAVGEKIVSVFNGAADKEAYEEITHISDKQTHKVTYDEKTQQLHAIYKEIRSIREDKRNYEQVIALFEALKTAHRYDWLGALEILEILYHKNLDPELEKEIRIYLELKAANEPDHYKLITDGLHVIENPVSQLITEQD</sequence>
<comment type="caution">
    <text evidence="8">The sequence shown here is derived from an EMBL/GenBank/DDBJ whole genome shotgun (WGS) entry which is preliminary data.</text>
</comment>
<evidence type="ECO:0000313" key="8">
    <source>
        <dbReference type="EMBL" id="MBB2151531.1"/>
    </source>
</evidence>
<evidence type="ECO:0000256" key="2">
    <source>
        <dbReference type="ARBA" id="ARBA00009712"/>
    </source>
</evidence>
<dbReference type="PROSITE" id="PS51410">
    <property type="entry name" value="BH4_AAA_HYDROXYL_2"/>
    <property type="match status" value="1"/>
</dbReference>
<protein>
    <submittedName>
        <fullName evidence="8">Aromatic amino acid hydroxylase</fullName>
    </submittedName>
</protein>
<dbReference type="PANTHER" id="PTHR11473">
    <property type="entry name" value="AROMATIC AMINO ACID HYDROXYLASE"/>
    <property type="match status" value="1"/>
</dbReference>
<dbReference type="InterPro" id="IPR036329">
    <property type="entry name" value="Aro-AA_hydroxylase_C_sf"/>
</dbReference>
<accession>A0ABR6F2U0</accession>
<reference evidence="8 9" key="1">
    <citation type="submission" date="2019-11" db="EMBL/GenBank/DDBJ databases">
        <title>Description of Pedobacter sp. LMG 31462T.</title>
        <authorList>
            <person name="Carlier A."/>
            <person name="Qi S."/>
            <person name="Vandamme P."/>
        </authorList>
    </citation>
    <scope>NUCLEOTIDE SEQUENCE [LARGE SCALE GENOMIC DNA]</scope>
    <source>
        <strain evidence="8 9">LMG 31462</strain>
    </source>
</reference>
<feature type="domain" description="Biopterin-dependent aromatic amino acid hydroxylase family profile" evidence="7">
    <location>
        <begin position="1"/>
        <end position="343"/>
    </location>
</feature>
<comment type="similarity">
    <text evidence="2">Belongs to the biopterin-dependent aromatic amino acid hydroxylase family.</text>
</comment>